<dbReference type="AlphaFoldDB" id="A0A1X6P738"/>
<proteinExistence type="predicted"/>
<feature type="region of interest" description="Disordered" evidence="1">
    <location>
        <begin position="361"/>
        <end position="399"/>
    </location>
</feature>
<sequence length="467" mass="46737">MVSYASAGGTVGPHVDSYDVFLVAGSGCREWRVAYEPLGAGAEVEVPHCPLRVLAGPGGGVFTHPRADRWVSYTVTPGDVVYVPRRHPHWGVSVGPEGGMTYSVGLRAPSAADVARAFVADVADDIVGTVGVADPVATMVAALTPPWAAAAAAAGAAAGGGVAASTAVDELGEPLMDTLWAATVGSLATAGRHRFGDWARRELTAPKGALEEVPPRDWDDLDAGAARDAAVATAVDALLSPPGGGGVGNAAPPAVGLRRRVGSVLAYAAPAGGGGGGATLYANGDAFSAPSAAAAATAAGMWRVGGDGRGGGGEVATFVATVGRPLAEALLAAGVWVLVDEEEGEWDGVVDDADGWEGAGEWEEEGGGWTTAPMDRGGGCGRRRAGRGGRHPHARGGARVASLGLRRRVARAPMAAPYVCSGGATRPAAARLRRAARNPSAAVGWRPCHPLGSATAGCSVCHPSATR</sequence>
<keyword evidence="4" id="KW-1185">Reference proteome</keyword>
<evidence type="ECO:0000313" key="4">
    <source>
        <dbReference type="Proteomes" id="UP000218209"/>
    </source>
</evidence>
<evidence type="ECO:0000256" key="1">
    <source>
        <dbReference type="SAM" id="MobiDB-lite"/>
    </source>
</evidence>
<accession>A0A1X6P738</accession>
<reference evidence="3 4" key="1">
    <citation type="submission" date="2017-03" db="EMBL/GenBank/DDBJ databases">
        <title>WGS assembly of Porphyra umbilicalis.</title>
        <authorList>
            <person name="Brawley S.H."/>
            <person name="Blouin N.A."/>
            <person name="Ficko-Blean E."/>
            <person name="Wheeler G.L."/>
            <person name="Lohr M."/>
            <person name="Goodson H.V."/>
            <person name="Jenkins J.W."/>
            <person name="Blaby-Haas C.E."/>
            <person name="Helliwell K.E."/>
            <person name="Chan C."/>
            <person name="Marriage T."/>
            <person name="Bhattacharya D."/>
            <person name="Klein A.S."/>
            <person name="Badis Y."/>
            <person name="Brodie J."/>
            <person name="Cao Y."/>
            <person name="Collen J."/>
            <person name="Dittami S.M."/>
            <person name="Gachon C.M."/>
            <person name="Green B.R."/>
            <person name="Karpowicz S."/>
            <person name="Kim J.W."/>
            <person name="Kudahl U."/>
            <person name="Lin S."/>
            <person name="Michel G."/>
            <person name="Mittag M."/>
            <person name="Olson B.J."/>
            <person name="Pangilinan J."/>
            <person name="Peng Y."/>
            <person name="Qiu H."/>
            <person name="Shu S."/>
            <person name="Singer J.T."/>
            <person name="Smith A.G."/>
            <person name="Sprecher B.N."/>
            <person name="Wagner V."/>
            <person name="Wang W."/>
            <person name="Wang Z.-Y."/>
            <person name="Yan J."/>
            <person name="Yarish C."/>
            <person name="Zoeuner-Riek S."/>
            <person name="Zhuang Y."/>
            <person name="Zou Y."/>
            <person name="Lindquist E.A."/>
            <person name="Grimwood J."/>
            <person name="Barry K."/>
            <person name="Rokhsar D.S."/>
            <person name="Schmutz J."/>
            <person name="Stiller J.W."/>
            <person name="Grossman A.R."/>
            <person name="Prochnik S.E."/>
        </authorList>
    </citation>
    <scope>NUCLEOTIDE SEQUENCE [LARGE SCALE GENOMIC DNA]</scope>
    <source>
        <strain evidence="3">4086291</strain>
    </source>
</reference>
<dbReference type="PROSITE" id="PS51184">
    <property type="entry name" value="JMJC"/>
    <property type="match status" value="1"/>
</dbReference>
<dbReference type="OrthoDB" id="5131at2759"/>
<dbReference type="InterPro" id="IPR003347">
    <property type="entry name" value="JmjC_dom"/>
</dbReference>
<organism evidence="3 4">
    <name type="scientific">Porphyra umbilicalis</name>
    <name type="common">Purple laver</name>
    <name type="synonym">Red alga</name>
    <dbReference type="NCBI Taxonomy" id="2786"/>
    <lineage>
        <taxon>Eukaryota</taxon>
        <taxon>Rhodophyta</taxon>
        <taxon>Bangiophyceae</taxon>
        <taxon>Bangiales</taxon>
        <taxon>Bangiaceae</taxon>
        <taxon>Porphyra</taxon>
    </lineage>
</organism>
<evidence type="ECO:0000313" key="3">
    <source>
        <dbReference type="EMBL" id="OSX76443.1"/>
    </source>
</evidence>
<dbReference type="Pfam" id="PF08007">
    <property type="entry name" value="JmjC_2"/>
    <property type="match status" value="1"/>
</dbReference>
<feature type="compositionally biased region" description="Basic residues" evidence="1">
    <location>
        <begin position="381"/>
        <end position="396"/>
    </location>
</feature>
<feature type="domain" description="JmjC" evidence="2">
    <location>
        <begin position="1"/>
        <end position="123"/>
    </location>
</feature>
<gene>
    <name evidence="3" type="ORF">BU14_0191s0023</name>
</gene>
<dbReference type="Proteomes" id="UP000218209">
    <property type="component" value="Unassembled WGS sequence"/>
</dbReference>
<dbReference type="Gene3D" id="2.60.120.650">
    <property type="entry name" value="Cupin"/>
    <property type="match status" value="1"/>
</dbReference>
<dbReference type="SUPFAM" id="SSF51197">
    <property type="entry name" value="Clavaminate synthase-like"/>
    <property type="match status" value="1"/>
</dbReference>
<evidence type="ECO:0000259" key="2">
    <source>
        <dbReference type="PROSITE" id="PS51184"/>
    </source>
</evidence>
<protein>
    <recommendedName>
        <fullName evidence="2">JmjC domain-containing protein</fullName>
    </recommendedName>
</protein>
<dbReference type="EMBL" id="KV918867">
    <property type="protein sequence ID" value="OSX76443.1"/>
    <property type="molecule type" value="Genomic_DNA"/>
</dbReference>
<name>A0A1X6P738_PORUM</name>